<dbReference type="NCBIfam" id="TIGR02227">
    <property type="entry name" value="sigpep_I_bact"/>
    <property type="match status" value="1"/>
</dbReference>
<keyword evidence="4" id="KW-0732">Signal</keyword>
<gene>
    <name evidence="6" type="primary">lepB</name>
    <name evidence="6" type="ORF">E2980_00400</name>
</gene>
<evidence type="ECO:0000313" key="6">
    <source>
        <dbReference type="EMBL" id="TFE31581.1"/>
    </source>
</evidence>
<evidence type="ECO:0000313" key="7">
    <source>
        <dbReference type="Proteomes" id="UP000297900"/>
    </source>
</evidence>
<dbReference type="InterPro" id="IPR000223">
    <property type="entry name" value="Pept_S26A_signal_pept_1"/>
</dbReference>
<comment type="subcellular location">
    <subcellularLocation>
        <location evidence="1">Cell membrane</location>
        <topology evidence="1">Single-pass type II membrane protein</topology>
    </subcellularLocation>
    <subcellularLocation>
        <location evidence="3">Membrane</location>
        <topology evidence="3">Single-pass type II membrane protein</topology>
    </subcellularLocation>
</comment>
<dbReference type="Proteomes" id="UP000297900">
    <property type="component" value="Unassembled WGS sequence"/>
</dbReference>
<sequence>MKRMTIIFSFLIISVMTMNGCADTTITDTVTEKKIKQMNILTPSLSLVKVETDGMLSDVGYAGYHPFGLGSNVVVDMSFYASNEVSRGDIVLFKTKNNNNQNTDMARVVGLPGESVNIEKGQVYIDGNKLDTFYGDDSSSKNNDSMDEPLTLHENEYFILADVHWRGFNDSQTTGTAFSKEEILGKVVGYNKKLNYDLDFIKNNARIGMSDLEVRAMLGNDNYSQHVDNSDVWMYESKKADGKPRNLNEVAFEEIQKGTLRYQLFIIWKKDKTFMYSYFYKGEDGDVWNFSINPDGTTQQNSASNPVS</sequence>
<feature type="domain" description="Peptidase S26" evidence="5">
    <location>
        <begin position="70"/>
        <end position="188"/>
    </location>
</feature>
<dbReference type="PANTHER" id="PTHR43390">
    <property type="entry name" value="SIGNAL PEPTIDASE I"/>
    <property type="match status" value="1"/>
</dbReference>
<comment type="caution">
    <text evidence="6">The sequence shown here is derived from an EMBL/GenBank/DDBJ whole genome shotgun (WGS) entry which is preliminary data.</text>
</comment>
<name>A0A4Y8M8G4_9BACL</name>
<dbReference type="InterPro" id="IPR019533">
    <property type="entry name" value="Peptidase_S26"/>
</dbReference>
<dbReference type="GO" id="GO:0005886">
    <property type="term" value="C:plasma membrane"/>
    <property type="evidence" value="ECO:0007669"/>
    <property type="project" value="UniProtKB-SubCell"/>
</dbReference>
<dbReference type="SUPFAM" id="SSF51306">
    <property type="entry name" value="LexA/Signal peptidase"/>
    <property type="match status" value="1"/>
</dbReference>
<keyword evidence="3" id="KW-0645">Protease</keyword>
<organism evidence="6 7">
    <name type="scientific">Cohnella luojiensis</name>
    <dbReference type="NCBI Taxonomy" id="652876"/>
    <lineage>
        <taxon>Bacteria</taxon>
        <taxon>Bacillati</taxon>
        <taxon>Bacillota</taxon>
        <taxon>Bacilli</taxon>
        <taxon>Bacillales</taxon>
        <taxon>Paenibacillaceae</taxon>
        <taxon>Cohnella</taxon>
    </lineage>
</organism>
<feature type="chain" id="PRO_5021194735" description="Signal peptidase I" evidence="4">
    <location>
        <begin position="23"/>
        <end position="308"/>
    </location>
</feature>
<dbReference type="EC" id="3.4.21.89" evidence="3"/>
<dbReference type="Gene3D" id="2.10.109.10">
    <property type="entry name" value="Umud Fragment, subunit A"/>
    <property type="match status" value="1"/>
</dbReference>
<evidence type="ECO:0000256" key="2">
    <source>
        <dbReference type="ARBA" id="ARBA00009370"/>
    </source>
</evidence>
<dbReference type="EMBL" id="SOMN01000001">
    <property type="protein sequence ID" value="TFE31581.1"/>
    <property type="molecule type" value="Genomic_DNA"/>
</dbReference>
<reference evidence="6 7" key="1">
    <citation type="submission" date="2019-03" db="EMBL/GenBank/DDBJ databases">
        <title>Cohnella endophytica sp. nov., a novel endophytic bacterium isolated from bark of Sonneratia apetala.</title>
        <authorList>
            <person name="Tuo L."/>
        </authorList>
    </citation>
    <scope>NUCLEOTIDE SEQUENCE [LARGE SCALE GENOMIC DNA]</scope>
    <source>
        <strain evidence="6 7">CCTCC AB 208254</strain>
    </source>
</reference>
<protein>
    <recommendedName>
        <fullName evidence="3">Signal peptidase I</fullName>
        <ecNumber evidence="3">3.4.21.89</ecNumber>
    </recommendedName>
</protein>
<dbReference type="OrthoDB" id="2427065at2"/>
<dbReference type="AlphaFoldDB" id="A0A4Y8M8G4"/>
<dbReference type="PANTHER" id="PTHR43390:SF1">
    <property type="entry name" value="CHLOROPLAST PROCESSING PEPTIDASE"/>
    <property type="match status" value="1"/>
</dbReference>
<dbReference type="GO" id="GO:0006465">
    <property type="term" value="P:signal peptide processing"/>
    <property type="evidence" value="ECO:0007669"/>
    <property type="project" value="InterPro"/>
</dbReference>
<dbReference type="RefSeq" id="WP_135150154.1">
    <property type="nucleotide sequence ID" value="NZ_SOMN01000001.1"/>
</dbReference>
<comment type="catalytic activity">
    <reaction evidence="3">
        <text>Cleavage of hydrophobic, N-terminal signal or leader sequences from secreted and periplasmic proteins.</text>
        <dbReference type="EC" id="3.4.21.89"/>
    </reaction>
</comment>
<dbReference type="Pfam" id="PF10502">
    <property type="entry name" value="Peptidase_S26"/>
    <property type="match status" value="1"/>
</dbReference>
<evidence type="ECO:0000256" key="4">
    <source>
        <dbReference type="SAM" id="SignalP"/>
    </source>
</evidence>
<keyword evidence="7" id="KW-1185">Reference proteome</keyword>
<feature type="signal peptide" evidence="4">
    <location>
        <begin position="1"/>
        <end position="22"/>
    </location>
</feature>
<dbReference type="GO" id="GO:0004252">
    <property type="term" value="F:serine-type endopeptidase activity"/>
    <property type="evidence" value="ECO:0007669"/>
    <property type="project" value="InterPro"/>
</dbReference>
<evidence type="ECO:0000256" key="1">
    <source>
        <dbReference type="ARBA" id="ARBA00004401"/>
    </source>
</evidence>
<dbReference type="GO" id="GO:0009003">
    <property type="term" value="F:signal peptidase activity"/>
    <property type="evidence" value="ECO:0007669"/>
    <property type="project" value="UniProtKB-EC"/>
</dbReference>
<comment type="similarity">
    <text evidence="2 3">Belongs to the peptidase S26 family.</text>
</comment>
<evidence type="ECO:0000259" key="5">
    <source>
        <dbReference type="Pfam" id="PF10502"/>
    </source>
</evidence>
<accession>A0A4Y8M8G4</accession>
<dbReference type="InterPro" id="IPR036286">
    <property type="entry name" value="LexA/Signal_pep-like_sf"/>
</dbReference>
<keyword evidence="3 6" id="KW-0378">Hydrolase</keyword>
<proteinExistence type="inferred from homology"/>
<evidence type="ECO:0000256" key="3">
    <source>
        <dbReference type="RuleBase" id="RU362042"/>
    </source>
</evidence>